<keyword evidence="10" id="KW-1185">Reference proteome</keyword>
<dbReference type="Proteomes" id="UP000231658">
    <property type="component" value="Unassembled WGS sequence"/>
</dbReference>
<feature type="compositionally biased region" description="Polar residues" evidence="6">
    <location>
        <begin position="326"/>
        <end position="341"/>
    </location>
</feature>
<dbReference type="InterPro" id="IPR044068">
    <property type="entry name" value="CB"/>
</dbReference>
<dbReference type="PANTHER" id="PTHR30629:SF2">
    <property type="entry name" value="PROPHAGE INTEGRASE INTS-RELATED"/>
    <property type="match status" value="1"/>
</dbReference>
<gene>
    <name evidence="9" type="ORF">MTBPR1_30039</name>
</gene>
<comment type="similarity">
    <text evidence="1">Belongs to the 'phage' integrase family.</text>
</comment>
<feature type="region of interest" description="Disordered" evidence="6">
    <location>
        <begin position="326"/>
        <end position="359"/>
    </location>
</feature>
<evidence type="ECO:0000256" key="1">
    <source>
        <dbReference type="ARBA" id="ARBA00008857"/>
    </source>
</evidence>
<dbReference type="SUPFAM" id="SSF56349">
    <property type="entry name" value="DNA breaking-rejoining enzymes"/>
    <property type="match status" value="1"/>
</dbReference>
<sequence length="359" mass="40610">MVKFHIKGIKTFVSKGKRYYYDRKTNTRIYAPYGTPEFAIEVQDIRKAAGEKGPIIKKGTLGALLQEYQMSLEFGALAPRTQKDYRSYSKDLDKVKGLVLAELTAPHITAIRDHIAKKRTKDRANRVKTYLTTLFNWGIPHGHITDNPAIAVPKLKKSREEKKKKANRPWKAEEVQAFLDNTYPEMGTAIALAVGTSLREQDVIRLPWTAIEDERIVWTHTKTGVEIDIPLSESLKKVLETCRKSADTIVVGRRGKSYAGEDGFRANFTKERNRLAELKLIGKDCTFHGLRHTILTMIVEAGGTATDVMSVSGHQTESQVVRYTETANRSKGANNAVSLMNQHEKEQRKKAKNNERNKK</sequence>
<evidence type="ECO:0000313" key="9">
    <source>
        <dbReference type="EMBL" id="SCA56669.1"/>
    </source>
</evidence>
<evidence type="ECO:0000256" key="2">
    <source>
        <dbReference type="ARBA" id="ARBA00022908"/>
    </source>
</evidence>
<keyword evidence="3 5" id="KW-0238">DNA-binding</keyword>
<dbReference type="AlphaFoldDB" id="A0A1C3RHC3"/>
<dbReference type="InterPro" id="IPR013762">
    <property type="entry name" value="Integrase-like_cat_sf"/>
</dbReference>
<proteinExistence type="inferred from homology"/>
<accession>A0A1C3RHC3</accession>
<dbReference type="EMBL" id="FLYE01000023">
    <property type="protein sequence ID" value="SCA56669.1"/>
    <property type="molecule type" value="Genomic_DNA"/>
</dbReference>
<dbReference type="InterPro" id="IPR050808">
    <property type="entry name" value="Phage_Integrase"/>
</dbReference>
<dbReference type="OrthoDB" id="8201432at2"/>
<evidence type="ECO:0000259" key="8">
    <source>
        <dbReference type="PROSITE" id="PS51900"/>
    </source>
</evidence>
<evidence type="ECO:0000256" key="6">
    <source>
        <dbReference type="SAM" id="MobiDB-lite"/>
    </source>
</evidence>
<dbReference type="PROSITE" id="PS51900">
    <property type="entry name" value="CB"/>
    <property type="match status" value="1"/>
</dbReference>
<evidence type="ECO:0000256" key="4">
    <source>
        <dbReference type="ARBA" id="ARBA00023172"/>
    </source>
</evidence>
<dbReference type="RefSeq" id="WP_069188758.1">
    <property type="nucleotide sequence ID" value="NZ_FLYE01000023.1"/>
</dbReference>
<dbReference type="InterPro" id="IPR010998">
    <property type="entry name" value="Integrase_recombinase_N"/>
</dbReference>
<feature type="domain" description="Core-binding (CB)" evidence="8">
    <location>
        <begin position="59"/>
        <end position="139"/>
    </location>
</feature>
<dbReference type="PANTHER" id="PTHR30629">
    <property type="entry name" value="PROPHAGE INTEGRASE"/>
    <property type="match status" value="1"/>
</dbReference>
<dbReference type="GO" id="GO:0003677">
    <property type="term" value="F:DNA binding"/>
    <property type="evidence" value="ECO:0007669"/>
    <property type="project" value="UniProtKB-UniRule"/>
</dbReference>
<dbReference type="PROSITE" id="PS51898">
    <property type="entry name" value="TYR_RECOMBINASE"/>
    <property type="match status" value="1"/>
</dbReference>
<dbReference type="GO" id="GO:0015074">
    <property type="term" value="P:DNA integration"/>
    <property type="evidence" value="ECO:0007669"/>
    <property type="project" value="UniProtKB-KW"/>
</dbReference>
<evidence type="ECO:0000259" key="7">
    <source>
        <dbReference type="PROSITE" id="PS51898"/>
    </source>
</evidence>
<dbReference type="Gene3D" id="1.10.150.130">
    <property type="match status" value="1"/>
</dbReference>
<keyword evidence="4" id="KW-0233">DNA recombination</keyword>
<dbReference type="STRING" id="1867952.MTBPR1_30039"/>
<evidence type="ECO:0000256" key="3">
    <source>
        <dbReference type="ARBA" id="ARBA00023125"/>
    </source>
</evidence>
<reference evidence="9 10" key="1">
    <citation type="submission" date="2016-07" db="EMBL/GenBank/DDBJ databases">
        <authorList>
            <person name="Lefevre C.T."/>
        </authorList>
    </citation>
    <scope>NUCLEOTIDE SEQUENCE [LARGE SCALE GENOMIC DNA]</scope>
    <source>
        <strain evidence="9">PR1</strain>
    </source>
</reference>
<feature type="domain" description="Tyr recombinase" evidence="7">
    <location>
        <begin position="165"/>
        <end position="338"/>
    </location>
</feature>
<dbReference type="GO" id="GO:0006310">
    <property type="term" value="P:DNA recombination"/>
    <property type="evidence" value="ECO:0007669"/>
    <property type="project" value="UniProtKB-KW"/>
</dbReference>
<evidence type="ECO:0000256" key="5">
    <source>
        <dbReference type="PROSITE-ProRule" id="PRU01248"/>
    </source>
</evidence>
<dbReference type="InterPro" id="IPR002104">
    <property type="entry name" value="Integrase_catalytic"/>
</dbReference>
<keyword evidence="2" id="KW-0229">DNA integration</keyword>
<organism evidence="9 10">
    <name type="scientific">Candidatus Terasakiella magnetica</name>
    <dbReference type="NCBI Taxonomy" id="1867952"/>
    <lineage>
        <taxon>Bacteria</taxon>
        <taxon>Pseudomonadati</taxon>
        <taxon>Pseudomonadota</taxon>
        <taxon>Alphaproteobacteria</taxon>
        <taxon>Rhodospirillales</taxon>
        <taxon>Terasakiellaceae</taxon>
        <taxon>Terasakiella</taxon>
    </lineage>
</organism>
<dbReference type="InterPro" id="IPR011010">
    <property type="entry name" value="DNA_brk_join_enz"/>
</dbReference>
<feature type="compositionally biased region" description="Basic and acidic residues" evidence="6">
    <location>
        <begin position="342"/>
        <end position="359"/>
    </location>
</feature>
<dbReference type="Pfam" id="PF00589">
    <property type="entry name" value="Phage_integrase"/>
    <property type="match status" value="1"/>
</dbReference>
<dbReference type="Gene3D" id="1.10.443.10">
    <property type="entry name" value="Intergrase catalytic core"/>
    <property type="match status" value="1"/>
</dbReference>
<protein>
    <submittedName>
        <fullName evidence="9">Putative Integrase</fullName>
    </submittedName>
</protein>
<evidence type="ECO:0000313" key="10">
    <source>
        <dbReference type="Proteomes" id="UP000231658"/>
    </source>
</evidence>
<name>A0A1C3RHC3_9PROT</name>